<dbReference type="Gene3D" id="1.10.150.240">
    <property type="entry name" value="Putative phosphatase, domain 2"/>
    <property type="match status" value="1"/>
</dbReference>
<dbReference type="InterPro" id="IPR023214">
    <property type="entry name" value="HAD_sf"/>
</dbReference>
<gene>
    <name evidence="1" type="ORF">GCM10017577_29990</name>
</gene>
<dbReference type="AlphaFoldDB" id="A0A9W6L248"/>
<protein>
    <recommendedName>
        <fullName evidence="3">Sugar-phosphatase</fullName>
    </recommendedName>
</protein>
<evidence type="ECO:0008006" key="3">
    <source>
        <dbReference type="Google" id="ProtNLM"/>
    </source>
</evidence>
<dbReference type="GO" id="GO:0050308">
    <property type="term" value="F:sugar-phosphatase activity"/>
    <property type="evidence" value="ECO:0007669"/>
    <property type="project" value="TreeGrafter"/>
</dbReference>
<dbReference type="PANTHER" id="PTHR43481">
    <property type="entry name" value="FRUCTOSE-1-PHOSPHATE PHOSPHATASE"/>
    <property type="match status" value="1"/>
</dbReference>
<proteinExistence type="predicted"/>
<dbReference type="InterPro" id="IPR006439">
    <property type="entry name" value="HAD-SF_hydro_IA"/>
</dbReference>
<sequence>MIIRSSRLARRPDPTLSSFSTSARLGIHPGYRAGMDLDDLRAVLFDMDGTLVDSDGAVERAWRTWSAEYGADPEAVLAVAHGRPSAPTVREARPDLDEAGVAAAAARQLELQYTDLDDVREIPGARRLLGLLDVLGLPWAVVTSADRRLTDVRLRAAGITPPEVLVTSGDISAGKPDPEGYLRAAKALGVDPAECLVVEDTEPGLAAGWAAGARTAALRGLRGDLSLTGLDDLADLLSEWVPPLPPS</sequence>
<accession>A0A9W6L248</accession>
<dbReference type="PANTHER" id="PTHR43481:SF4">
    <property type="entry name" value="GLYCEROL-1-PHOSPHATE PHOSPHOHYDROLASE 1-RELATED"/>
    <property type="match status" value="1"/>
</dbReference>
<dbReference type="Gene3D" id="3.40.50.1000">
    <property type="entry name" value="HAD superfamily/HAD-like"/>
    <property type="match status" value="1"/>
</dbReference>
<reference evidence="1" key="2">
    <citation type="submission" date="2023-01" db="EMBL/GenBank/DDBJ databases">
        <authorList>
            <person name="Sun Q."/>
            <person name="Evtushenko L."/>
        </authorList>
    </citation>
    <scope>NUCLEOTIDE SEQUENCE</scope>
    <source>
        <strain evidence="1">VKM Ac-1069</strain>
    </source>
</reference>
<dbReference type="FunFam" id="3.40.50.1000:FF:000162">
    <property type="entry name" value="HAD-like protein"/>
    <property type="match status" value="1"/>
</dbReference>
<keyword evidence="2" id="KW-1185">Reference proteome</keyword>
<reference evidence="1" key="1">
    <citation type="journal article" date="2014" name="Int. J. Syst. Evol. Microbiol.">
        <title>Complete genome sequence of Corynebacterium casei LMG S-19264T (=DSM 44701T), isolated from a smear-ripened cheese.</title>
        <authorList>
            <consortium name="US DOE Joint Genome Institute (JGI-PGF)"/>
            <person name="Walter F."/>
            <person name="Albersmeier A."/>
            <person name="Kalinowski J."/>
            <person name="Ruckert C."/>
        </authorList>
    </citation>
    <scope>NUCLEOTIDE SEQUENCE</scope>
    <source>
        <strain evidence="1">VKM Ac-1069</strain>
    </source>
</reference>
<dbReference type="SFLD" id="SFLDS00003">
    <property type="entry name" value="Haloacid_Dehalogenase"/>
    <property type="match status" value="1"/>
</dbReference>
<evidence type="ECO:0000313" key="2">
    <source>
        <dbReference type="Proteomes" id="UP001143463"/>
    </source>
</evidence>
<dbReference type="Proteomes" id="UP001143463">
    <property type="component" value="Unassembled WGS sequence"/>
</dbReference>
<dbReference type="InterPro" id="IPR023198">
    <property type="entry name" value="PGP-like_dom2"/>
</dbReference>
<name>A0A9W6L248_9PSEU</name>
<dbReference type="NCBIfam" id="TIGR01509">
    <property type="entry name" value="HAD-SF-IA-v3"/>
    <property type="match status" value="1"/>
</dbReference>
<dbReference type="InterPro" id="IPR051806">
    <property type="entry name" value="HAD-like_SPP"/>
</dbReference>
<comment type="caution">
    <text evidence="1">The sequence shown here is derived from an EMBL/GenBank/DDBJ whole genome shotgun (WGS) entry which is preliminary data.</text>
</comment>
<dbReference type="PRINTS" id="PR00413">
    <property type="entry name" value="HADHALOGNASE"/>
</dbReference>
<evidence type="ECO:0000313" key="1">
    <source>
        <dbReference type="EMBL" id="GLL11858.1"/>
    </source>
</evidence>
<dbReference type="SFLD" id="SFLDG01129">
    <property type="entry name" value="C1.5:_HAD__Beta-PGM__Phosphata"/>
    <property type="match status" value="1"/>
</dbReference>
<dbReference type="InterPro" id="IPR036412">
    <property type="entry name" value="HAD-like_sf"/>
</dbReference>
<organism evidence="1 2">
    <name type="scientific">Pseudonocardia halophobica</name>
    <dbReference type="NCBI Taxonomy" id="29401"/>
    <lineage>
        <taxon>Bacteria</taxon>
        <taxon>Bacillati</taxon>
        <taxon>Actinomycetota</taxon>
        <taxon>Actinomycetes</taxon>
        <taxon>Pseudonocardiales</taxon>
        <taxon>Pseudonocardiaceae</taxon>
        <taxon>Pseudonocardia</taxon>
    </lineage>
</organism>
<dbReference type="SUPFAM" id="SSF56784">
    <property type="entry name" value="HAD-like"/>
    <property type="match status" value="1"/>
</dbReference>
<dbReference type="NCBIfam" id="TIGR01549">
    <property type="entry name" value="HAD-SF-IA-v1"/>
    <property type="match status" value="1"/>
</dbReference>
<dbReference type="EMBL" id="BSFQ01000011">
    <property type="protein sequence ID" value="GLL11858.1"/>
    <property type="molecule type" value="Genomic_DNA"/>
</dbReference>
<dbReference type="Pfam" id="PF00702">
    <property type="entry name" value="Hydrolase"/>
    <property type="match status" value="1"/>
</dbReference>